<evidence type="ECO:0000313" key="1">
    <source>
        <dbReference type="EMBL" id="PIS06700.1"/>
    </source>
</evidence>
<name>A0A2M6R9F6_9BACT</name>
<organism evidence="1 2">
    <name type="scientific">Candidatus Berkelbacteria bacterium CG10_big_fil_rev_8_21_14_0_10_43_14</name>
    <dbReference type="NCBI Taxonomy" id="1974515"/>
    <lineage>
        <taxon>Bacteria</taxon>
        <taxon>Candidatus Berkelbacteria</taxon>
    </lineage>
</organism>
<reference evidence="2" key="1">
    <citation type="submission" date="2017-09" db="EMBL/GenBank/DDBJ databases">
        <title>Depth-based differentiation of microbial function through sediment-hosted aquifers and enrichment of novel symbionts in the deep terrestrial subsurface.</title>
        <authorList>
            <person name="Probst A.J."/>
            <person name="Ladd B."/>
            <person name="Jarett J.K."/>
            <person name="Geller-Mcgrath D.E."/>
            <person name="Sieber C.M.K."/>
            <person name="Emerson J.B."/>
            <person name="Anantharaman K."/>
            <person name="Thomas B.C."/>
            <person name="Malmstrom R."/>
            <person name="Stieglmeier M."/>
            <person name="Klingl A."/>
            <person name="Woyke T."/>
            <person name="Ryan C.M."/>
            <person name="Banfield J.F."/>
        </authorList>
    </citation>
    <scope>NUCLEOTIDE SEQUENCE [LARGE SCALE GENOMIC DNA]</scope>
</reference>
<dbReference type="Proteomes" id="UP000231162">
    <property type="component" value="Unassembled WGS sequence"/>
</dbReference>
<gene>
    <name evidence="1" type="ORF">COT79_03320</name>
</gene>
<proteinExistence type="predicted"/>
<dbReference type="AlphaFoldDB" id="A0A2M6R9F6"/>
<accession>A0A2M6R9F6</accession>
<dbReference type="EMBL" id="PEZX01000041">
    <property type="protein sequence ID" value="PIS06700.1"/>
    <property type="molecule type" value="Genomic_DNA"/>
</dbReference>
<evidence type="ECO:0000313" key="2">
    <source>
        <dbReference type="Proteomes" id="UP000231162"/>
    </source>
</evidence>
<comment type="caution">
    <text evidence="1">The sequence shown here is derived from an EMBL/GenBank/DDBJ whole genome shotgun (WGS) entry which is preliminary data.</text>
</comment>
<sequence>MSQPHTFVVVDPDGKRSAEAMGEVLRLSREYQTGFDPANREYQVTTQNPDFVEAVIALVRHNPDCVATHIEEILRIGPAGRMSDANGSRLSPDEFEAILEERTVAHES</sequence>
<protein>
    <submittedName>
        <fullName evidence="1">Uncharacterized protein</fullName>
    </submittedName>
</protein>